<evidence type="ECO:0000256" key="3">
    <source>
        <dbReference type="ARBA" id="ARBA00022692"/>
    </source>
</evidence>
<dbReference type="RefSeq" id="WP_150493597.1">
    <property type="nucleotide sequence ID" value="NZ_BMFA01000001.1"/>
</dbReference>
<evidence type="ECO:0000256" key="2">
    <source>
        <dbReference type="ARBA" id="ARBA00008412"/>
    </source>
</evidence>
<feature type="transmembrane region" description="Helical" evidence="6">
    <location>
        <begin position="299"/>
        <end position="318"/>
    </location>
</feature>
<feature type="transmembrane region" description="Helical" evidence="6">
    <location>
        <begin position="43"/>
        <end position="63"/>
    </location>
</feature>
<accession>A0A916T8B2</accession>
<feature type="transmembrane region" description="Helical" evidence="6">
    <location>
        <begin position="262"/>
        <end position="279"/>
    </location>
</feature>
<dbReference type="InterPro" id="IPR026036">
    <property type="entry name" value="PucC"/>
</dbReference>
<evidence type="ECO:0000256" key="6">
    <source>
        <dbReference type="SAM" id="Phobius"/>
    </source>
</evidence>
<comment type="caution">
    <text evidence="7">The sequence shown here is derived from an EMBL/GenBank/DDBJ whole genome shotgun (WGS) entry which is preliminary data.</text>
</comment>
<dbReference type="CDD" id="cd06176">
    <property type="entry name" value="MFS_BCD_PucC-like"/>
    <property type="match status" value="1"/>
</dbReference>
<sequence length="480" mass="50552">MNPVRQINGKMIAYWQTLGPRVLPFADAATADLPLSRLLRLSMFQWSIGMAAVLLTGTLNRVMIVELGVPTSLVALVVAIPLLVAPLRALIGYRSDTYKSVLGWRRVPYIWLGTLMQFGGLAIMPFALLLLQSQTTGPEWAGPVGACLAFLLVGLGMHTAQTAGLALATDLAAEKTRPRVVALMYVMLLVGMLVASLVFAWLLTDFSPKLLIQVIQGAAVVTVALNVVCLWKQEPRNPNRTRSDRSTPSFVQAFATYREDRGVLRLLVGVGLGSAAFAMQDVLLEPYGGEVLGLSVSQTTLLTAIWTFGTLAGLAYAGRALARGWNMYRLAAVGLLIGVCGFSAIILSEPLGAANLFRAGTMLIGAGGGLFAVCTLLAAMAIADKSDNGLAIGAWGAVQATSIGLALAAGGLIRDVVNAYAAAGGPQSALHAPAAGYSFVYHIEIALLFGSLIAIGPLVSRHRPDRAVTERPFGLADMPG</sequence>
<feature type="transmembrane region" description="Helical" evidence="6">
    <location>
        <begin position="359"/>
        <end position="383"/>
    </location>
</feature>
<evidence type="ECO:0000256" key="5">
    <source>
        <dbReference type="ARBA" id="ARBA00023136"/>
    </source>
</evidence>
<proteinExistence type="inferred from homology"/>
<dbReference type="Gene3D" id="1.20.1250.20">
    <property type="entry name" value="MFS general substrate transporter like domains"/>
    <property type="match status" value="1"/>
</dbReference>
<name>A0A916T8B2_9HYPH</name>
<dbReference type="Proteomes" id="UP000605148">
    <property type="component" value="Unassembled WGS sequence"/>
</dbReference>
<feature type="transmembrane region" description="Helical" evidence="6">
    <location>
        <begin position="109"/>
        <end position="131"/>
    </location>
</feature>
<keyword evidence="5 6" id="KW-0472">Membrane</keyword>
<reference evidence="7" key="1">
    <citation type="journal article" date="2014" name="Int. J. Syst. Evol. Microbiol.">
        <title>Complete genome sequence of Corynebacterium casei LMG S-19264T (=DSM 44701T), isolated from a smear-ripened cheese.</title>
        <authorList>
            <consortium name="US DOE Joint Genome Institute (JGI-PGF)"/>
            <person name="Walter F."/>
            <person name="Albersmeier A."/>
            <person name="Kalinowski J."/>
            <person name="Ruckert C."/>
        </authorList>
    </citation>
    <scope>NUCLEOTIDE SEQUENCE</scope>
    <source>
        <strain evidence="7">CGMCC 1.12426</strain>
    </source>
</reference>
<dbReference type="EMBL" id="BMFA01000001">
    <property type="protein sequence ID" value="GGB33723.1"/>
    <property type="molecule type" value="Genomic_DNA"/>
</dbReference>
<organism evidence="7 8">
    <name type="scientific">Roseibium aquae</name>
    <dbReference type="NCBI Taxonomy" id="1323746"/>
    <lineage>
        <taxon>Bacteria</taxon>
        <taxon>Pseudomonadati</taxon>
        <taxon>Pseudomonadota</taxon>
        <taxon>Alphaproteobacteria</taxon>
        <taxon>Hyphomicrobiales</taxon>
        <taxon>Stappiaceae</taxon>
        <taxon>Roseibium</taxon>
    </lineage>
</organism>
<dbReference type="AlphaFoldDB" id="A0A916T8B2"/>
<dbReference type="PANTHER" id="PTHR23538:SF1">
    <property type="entry name" value="44.5 KD BACTERIOCHLOROPHYLL SYNTHASE SUBUNIT"/>
    <property type="match status" value="1"/>
</dbReference>
<feature type="transmembrane region" description="Helical" evidence="6">
    <location>
        <begin position="180"/>
        <end position="204"/>
    </location>
</feature>
<feature type="transmembrane region" description="Helical" evidence="6">
    <location>
        <begin position="390"/>
        <end position="413"/>
    </location>
</feature>
<dbReference type="PANTHER" id="PTHR23538">
    <property type="entry name" value="44.5 KD BACTERIOCHLOROPHYLL SYNTHASE SUBUNIT"/>
    <property type="match status" value="1"/>
</dbReference>
<dbReference type="GO" id="GO:0016020">
    <property type="term" value="C:membrane"/>
    <property type="evidence" value="ECO:0007669"/>
    <property type="project" value="UniProtKB-SubCell"/>
</dbReference>
<feature type="transmembrane region" description="Helical" evidence="6">
    <location>
        <begin position="330"/>
        <end position="347"/>
    </location>
</feature>
<protein>
    <submittedName>
        <fullName evidence="7">MFS transporter</fullName>
    </submittedName>
</protein>
<dbReference type="Pfam" id="PF03209">
    <property type="entry name" value="PUCC"/>
    <property type="match status" value="1"/>
</dbReference>
<feature type="transmembrane region" description="Helical" evidence="6">
    <location>
        <begin position="210"/>
        <end position="231"/>
    </location>
</feature>
<gene>
    <name evidence="7" type="ORF">GCM10011316_02280</name>
</gene>
<reference evidence="7" key="2">
    <citation type="submission" date="2020-09" db="EMBL/GenBank/DDBJ databases">
        <authorList>
            <person name="Sun Q."/>
            <person name="Zhou Y."/>
        </authorList>
    </citation>
    <scope>NUCLEOTIDE SEQUENCE</scope>
    <source>
        <strain evidence="7">CGMCC 1.12426</strain>
    </source>
</reference>
<evidence type="ECO:0000313" key="7">
    <source>
        <dbReference type="EMBL" id="GGB33723.1"/>
    </source>
</evidence>
<feature type="transmembrane region" description="Helical" evidence="6">
    <location>
        <begin position="143"/>
        <end position="168"/>
    </location>
</feature>
<comment type="similarity">
    <text evidence="2">Belongs to the PucC family.</text>
</comment>
<dbReference type="InterPro" id="IPR036259">
    <property type="entry name" value="MFS_trans_sf"/>
</dbReference>
<dbReference type="PIRSF" id="PIRSF016565">
    <property type="entry name" value="PucC"/>
    <property type="match status" value="1"/>
</dbReference>
<evidence type="ECO:0000256" key="4">
    <source>
        <dbReference type="ARBA" id="ARBA00022989"/>
    </source>
</evidence>
<evidence type="ECO:0000256" key="1">
    <source>
        <dbReference type="ARBA" id="ARBA00004141"/>
    </source>
</evidence>
<comment type="subcellular location">
    <subcellularLocation>
        <location evidence="1">Membrane</location>
        <topology evidence="1">Multi-pass membrane protein</topology>
    </subcellularLocation>
</comment>
<keyword evidence="4 6" id="KW-1133">Transmembrane helix</keyword>
<keyword evidence="8" id="KW-1185">Reference proteome</keyword>
<dbReference type="SUPFAM" id="SSF103473">
    <property type="entry name" value="MFS general substrate transporter"/>
    <property type="match status" value="1"/>
</dbReference>
<dbReference type="OrthoDB" id="8558818at2"/>
<keyword evidence="3 6" id="KW-0812">Transmembrane</keyword>
<evidence type="ECO:0000313" key="8">
    <source>
        <dbReference type="Proteomes" id="UP000605148"/>
    </source>
</evidence>
<feature type="transmembrane region" description="Helical" evidence="6">
    <location>
        <begin position="439"/>
        <end position="459"/>
    </location>
</feature>
<dbReference type="InterPro" id="IPR004896">
    <property type="entry name" value="PucC-rel"/>
</dbReference>
<feature type="transmembrane region" description="Helical" evidence="6">
    <location>
        <begin position="69"/>
        <end position="89"/>
    </location>
</feature>